<evidence type="ECO:0000313" key="3">
    <source>
        <dbReference type="Proteomes" id="UP000001589"/>
    </source>
</evidence>
<dbReference type="PANTHER" id="PTHR43308:SF1">
    <property type="entry name" value="OUTER MEMBRANE PROTEIN ALPHA"/>
    <property type="match status" value="1"/>
</dbReference>
<dbReference type="EMBL" id="CP000552">
    <property type="protein sequence ID" value="ABM72541.1"/>
    <property type="molecule type" value="Genomic_DNA"/>
</dbReference>
<dbReference type="InterPro" id="IPR051465">
    <property type="entry name" value="Cell_Envelope_Struct_Comp"/>
</dbReference>
<organism evidence="2 3">
    <name type="scientific">Prochlorococcus marinus (strain MIT 9515)</name>
    <dbReference type="NCBI Taxonomy" id="167542"/>
    <lineage>
        <taxon>Bacteria</taxon>
        <taxon>Bacillati</taxon>
        <taxon>Cyanobacteriota</taxon>
        <taxon>Cyanophyceae</taxon>
        <taxon>Synechococcales</taxon>
        <taxon>Prochlorococcaceae</taxon>
        <taxon>Prochlorococcus</taxon>
    </lineage>
</organism>
<keyword evidence="1" id="KW-0732">Signal</keyword>
<gene>
    <name evidence="2" type="ordered locus">P9515_13341</name>
</gene>
<accession>A2BXN0</accession>
<feature type="signal peptide" evidence="1">
    <location>
        <begin position="1"/>
        <end position="24"/>
    </location>
</feature>
<protein>
    <submittedName>
        <fullName evidence="2">Possible porin</fullName>
    </submittedName>
</protein>
<feature type="chain" id="PRO_5040960399" evidence="1">
    <location>
        <begin position="25"/>
        <end position="426"/>
    </location>
</feature>
<evidence type="ECO:0000313" key="2">
    <source>
        <dbReference type="EMBL" id="ABM72541.1"/>
    </source>
</evidence>
<dbReference type="STRING" id="167542.P9515_13341"/>
<dbReference type="OrthoDB" id="468251at2"/>
<dbReference type="PANTHER" id="PTHR43308">
    <property type="entry name" value="OUTER MEMBRANE PROTEIN ALPHA-RELATED"/>
    <property type="match status" value="1"/>
</dbReference>
<proteinExistence type="predicted"/>
<dbReference type="NCBIfam" id="NF033921">
    <property type="entry name" value="por_somb"/>
    <property type="match status" value="1"/>
</dbReference>
<dbReference type="HOGENOM" id="CLU_018575_0_1_3"/>
<dbReference type="Proteomes" id="UP000001589">
    <property type="component" value="Chromosome"/>
</dbReference>
<dbReference type="GeneID" id="60201092"/>
<dbReference type="KEGG" id="pmc:P9515_13341"/>
<evidence type="ECO:0000256" key="1">
    <source>
        <dbReference type="SAM" id="SignalP"/>
    </source>
</evidence>
<dbReference type="AlphaFoldDB" id="A2BXN0"/>
<dbReference type="eggNOG" id="COG3659">
    <property type="taxonomic scope" value="Bacteria"/>
</dbReference>
<dbReference type="InterPro" id="IPR047684">
    <property type="entry name" value="Por_som-like"/>
</dbReference>
<name>A2BXN0_PROM5</name>
<reference evidence="2 3" key="1">
    <citation type="journal article" date="2007" name="PLoS Genet.">
        <title>Patterns and implications of gene gain and loss in the evolution of Prochlorococcus.</title>
        <authorList>
            <person name="Kettler G.C."/>
            <person name="Martiny A.C."/>
            <person name="Huang K."/>
            <person name="Zucker J."/>
            <person name="Coleman M.L."/>
            <person name="Rodrigue S."/>
            <person name="Chen F."/>
            <person name="Lapidus A."/>
            <person name="Ferriera S."/>
            <person name="Johnson J."/>
            <person name="Steglich C."/>
            <person name="Church G.M."/>
            <person name="Richardson P."/>
            <person name="Chisholm S.W."/>
        </authorList>
    </citation>
    <scope>NUCLEOTIDE SEQUENCE [LARGE SCALE GENOMIC DNA]</scope>
    <source>
        <strain evidence="2 3">MIT 9515</strain>
    </source>
</reference>
<sequence>MKLFQKMLVATASVGLIAPMAAQASDVLNLEGMNDYNSSNKSSATSLFDSETFVNEVNEELATLKGRVDGIEAIQNDYEAGSFSETTTLDGKVIFTVGALNVEETGETEGTLATYMWQGNLNTSFTGDDNLYVRLKTGNATGWQTSYTYGTYLSSSKGNADAIKVDKIWYTFPVGEKHTVWIGPKIENYYMHATTPSIYQPITKQFTLGGNGAAYGASTNPGFGWAYKADNGFAISSNVVSKEGDSTSGWGTNESATSWATQIGYTQPTYSASVILNMKYNGWTDSYYTTPFGKLRPNGGNSSNIGLRGWWRPEDAGKATPSISLGYDTSETDATTNSNTTAYFVGLTWEDTFTPDDKIGVAFGQPQTREDETTVDPIAWEAYYSYQVNDSVNVTPAIFGGSDRAGSAGRQGRDHLGAVVETTFKF</sequence>
<dbReference type="RefSeq" id="WP_011820638.1">
    <property type="nucleotide sequence ID" value="NC_008817.1"/>
</dbReference>